<proteinExistence type="predicted"/>
<dbReference type="Proteomes" id="UP000236286">
    <property type="component" value="Unassembled WGS sequence"/>
</dbReference>
<sequence>MSYARFYQHGVKAYVEGRALSMNPHNPRDQAEACEGWTEGWLDARQAHGHRLANELSKTLRPIQIDRFIAAREFNFAF</sequence>
<dbReference type="OrthoDB" id="8449044at2"/>
<dbReference type="EMBL" id="PDZR01000006">
    <property type="protein sequence ID" value="PNG26616.1"/>
    <property type="molecule type" value="Genomic_DNA"/>
</dbReference>
<name>A0A2J7TIP7_METSI</name>
<accession>A0A2J7TIP7</accession>
<protein>
    <recommendedName>
        <fullName evidence="3">Ribosome modulation factor</fullName>
    </recommendedName>
</protein>
<dbReference type="AlphaFoldDB" id="A0A2J7TIP7"/>
<gene>
    <name evidence="1" type="ORF">CR492_08005</name>
</gene>
<dbReference type="InterPro" id="IPR023200">
    <property type="entry name" value="RMF_sf"/>
</dbReference>
<comment type="caution">
    <text evidence="1">The sequence shown here is derived from an EMBL/GenBank/DDBJ whole genome shotgun (WGS) entry which is preliminary data.</text>
</comment>
<evidence type="ECO:0008006" key="3">
    <source>
        <dbReference type="Google" id="ProtNLM"/>
    </source>
</evidence>
<reference evidence="1 2" key="1">
    <citation type="submission" date="2017-10" db="EMBL/GenBank/DDBJ databases">
        <title>Genome announcement of Methylocella silvestris TVC from permafrost.</title>
        <authorList>
            <person name="Wang J."/>
            <person name="Geng K."/>
            <person name="Ul-Haque F."/>
            <person name="Crombie A.T."/>
            <person name="Street L.E."/>
            <person name="Wookey P.A."/>
            <person name="Murrell J.C."/>
            <person name="Pratscher J."/>
        </authorList>
    </citation>
    <scope>NUCLEOTIDE SEQUENCE [LARGE SCALE GENOMIC DNA]</scope>
    <source>
        <strain evidence="1 2">TVC</strain>
    </source>
</reference>
<dbReference type="RefSeq" id="WP_102843211.1">
    <property type="nucleotide sequence ID" value="NZ_PDZR01000006.1"/>
</dbReference>
<evidence type="ECO:0000313" key="2">
    <source>
        <dbReference type="Proteomes" id="UP000236286"/>
    </source>
</evidence>
<organism evidence="1 2">
    <name type="scientific">Methylocella silvestris</name>
    <dbReference type="NCBI Taxonomy" id="199596"/>
    <lineage>
        <taxon>Bacteria</taxon>
        <taxon>Pseudomonadati</taxon>
        <taxon>Pseudomonadota</taxon>
        <taxon>Alphaproteobacteria</taxon>
        <taxon>Hyphomicrobiales</taxon>
        <taxon>Beijerinckiaceae</taxon>
        <taxon>Methylocella</taxon>
    </lineage>
</organism>
<evidence type="ECO:0000313" key="1">
    <source>
        <dbReference type="EMBL" id="PNG26616.1"/>
    </source>
</evidence>
<dbReference type="Gene3D" id="1.10.10.620">
    <property type="entry name" value="ribosome modulation factor like domain"/>
    <property type="match status" value="1"/>
</dbReference>